<dbReference type="GO" id="GO:0005886">
    <property type="term" value="C:plasma membrane"/>
    <property type="evidence" value="ECO:0007669"/>
    <property type="project" value="TreeGrafter"/>
</dbReference>
<feature type="coiled-coil region" evidence="1">
    <location>
        <begin position="2"/>
        <end position="39"/>
    </location>
</feature>
<dbReference type="InterPro" id="IPR028245">
    <property type="entry name" value="PIL1/LSP1"/>
</dbReference>
<proteinExistence type="predicted"/>
<dbReference type="GO" id="GO:0008289">
    <property type="term" value="F:lipid binding"/>
    <property type="evidence" value="ECO:0007669"/>
    <property type="project" value="TreeGrafter"/>
</dbReference>
<accession>A0A9W8NR13</accession>
<evidence type="ECO:0000256" key="2">
    <source>
        <dbReference type="SAM" id="MobiDB-lite"/>
    </source>
</evidence>
<dbReference type="GO" id="GO:0036286">
    <property type="term" value="C:eisosome filament"/>
    <property type="evidence" value="ECO:0007669"/>
    <property type="project" value="TreeGrafter"/>
</dbReference>
<feature type="compositionally biased region" description="Polar residues" evidence="2">
    <location>
        <begin position="88"/>
        <end position="97"/>
    </location>
</feature>
<reference evidence="3 4" key="1">
    <citation type="journal article" date="2023" name="Proc. Natl. Acad. Sci. U.S.A.">
        <title>A global phylogenomic analysis of the shiitake genus Lentinula.</title>
        <authorList>
            <person name="Sierra-Patev S."/>
            <person name="Min B."/>
            <person name="Naranjo-Ortiz M."/>
            <person name="Looney B."/>
            <person name="Konkel Z."/>
            <person name="Slot J.C."/>
            <person name="Sakamoto Y."/>
            <person name="Steenwyk J.L."/>
            <person name="Rokas A."/>
            <person name="Carro J."/>
            <person name="Camarero S."/>
            <person name="Ferreira P."/>
            <person name="Molpeceres G."/>
            <person name="Ruiz-Duenas F.J."/>
            <person name="Serrano A."/>
            <person name="Henrissat B."/>
            <person name="Drula E."/>
            <person name="Hughes K.W."/>
            <person name="Mata J.L."/>
            <person name="Ishikawa N.K."/>
            <person name="Vargas-Isla R."/>
            <person name="Ushijima S."/>
            <person name="Smith C.A."/>
            <person name="Donoghue J."/>
            <person name="Ahrendt S."/>
            <person name="Andreopoulos W."/>
            <person name="He G."/>
            <person name="LaButti K."/>
            <person name="Lipzen A."/>
            <person name="Ng V."/>
            <person name="Riley R."/>
            <person name="Sandor L."/>
            <person name="Barry K."/>
            <person name="Martinez A.T."/>
            <person name="Xiao Y."/>
            <person name="Gibbons J.G."/>
            <person name="Terashima K."/>
            <person name="Grigoriev I.V."/>
            <person name="Hibbett D."/>
        </authorList>
    </citation>
    <scope>NUCLEOTIDE SEQUENCE [LARGE SCALE GENOMIC DNA]</scope>
    <source>
        <strain evidence="3 4">TFB7810</strain>
    </source>
</reference>
<comment type="caution">
    <text evidence="3">The sequence shown here is derived from an EMBL/GenBank/DDBJ whole genome shotgun (WGS) entry which is preliminary data.</text>
</comment>
<dbReference type="Proteomes" id="UP001142393">
    <property type="component" value="Unassembled WGS sequence"/>
</dbReference>
<dbReference type="PANTHER" id="PTHR31962:SF6">
    <property type="entry name" value="EISOSOME COMPONENT PIL1-DOMAIN-CONTAINING PROTEIN"/>
    <property type="match status" value="1"/>
</dbReference>
<feature type="region of interest" description="Disordered" evidence="2">
    <location>
        <begin position="76"/>
        <end position="97"/>
    </location>
</feature>
<dbReference type="InterPro" id="IPR027267">
    <property type="entry name" value="AH/BAR_dom_sf"/>
</dbReference>
<evidence type="ECO:0000256" key="1">
    <source>
        <dbReference type="SAM" id="Coils"/>
    </source>
</evidence>
<dbReference type="Pfam" id="PF13805">
    <property type="entry name" value="Pil1"/>
    <property type="match status" value="1"/>
</dbReference>
<dbReference type="EMBL" id="JANVFU010000020">
    <property type="protein sequence ID" value="KAJ3739116.1"/>
    <property type="molecule type" value="Genomic_DNA"/>
</dbReference>
<keyword evidence="1" id="KW-0175">Coiled coil</keyword>
<dbReference type="GO" id="GO:0070941">
    <property type="term" value="P:eisosome assembly"/>
    <property type="evidence" value="ECO:0007669"/>
    <property type="project" value="TreeGrafter"/>
</dbReference>
<gene>
    <name evidence="3" type="ORF">DFH05DRAFT_1371994</name>
</gene>
<sequence length="97" mass="10942">KAKNLVDQIELANRTREQIDEMNEEITNEEAALGDFKRRKARAWMEIKFGALLECCEKGSVACDFGKLVINEISDKTSQPGLPRLPYTGQSKIQSLL</sequence>
<evidence type="ECO:0000313" key="3">
    <source>
        <dbReference type="EMBL" id="KAJ3739116.1"/>
    </source>
</evidence>
<protein>
    <submittedName>
        <fullName evidence="3">Uncharacterized protein</fullName>
    </submittedName>
</protein>
<keyword evidence="4" id="KW-1185">Reference proteome</keyword>
<feature type="non-terminal residue" evidence="3">
    <location>
        <position position="97"/>
    </location>
</feature>
<dbReference type="Gene3D" id="1.20.1270.60">
    <property type="entry name" value="Arfaptin homology (AH) domain/BAR domain"/>
    <property type="match status" value="1"/>
</dbReference>
<dbReference type="GO" id="GO:0006897">
    <property type="term" value="P:endocytosis"/>
    <property type="evidence" value="ECO:0007669"/>
    <property type="project" value="TreeGrafter"/>
</dbReference>
<dbReference type="PANTHER" id="PTHR31962">
    <property type="entry name" value="SPHINGOLIPID LONG CHAIN BASE-RESPONSIVE PROTEIN PIL1"/>
    <property type="match status" value="1"/>
</dbReference>
<evidence type="ECO:0000313" key="4">
    <source>
        <dbReference type="Proteomes" id="UP001142393"/>
    </source>
</evidence>
<name>A0A9W8NR13_9AGAR</name>
<dbReference type="AlphaFoldDB" id="A0A9W8NR13"/>
<organism evidence="3 4">
    <name type="scientific">Lentinula detonsa</name>
    <dbReference type="NCBI Taxonomy" id="2804962"/>
    <lineage>
        <taxon>Eukaryota</taxon>
        <taxon>Fungi</taxon>
        <taxon>Dikarya</taxon>
        <taxon>Basidiomycota</taxon>
        <taxon>Agaricomycotina</taxon>
        <taxon>Agaricomycetes</taxon>
        <taxon>Agaricomycetidae</taxon>
        <taxon>Agaricales</taxon>
        <taxon>Marasmiineae</taxon>
        <taxon>Omphalotaceae</taxon>
        <taxon>Lentinula</taxon>
    </lineage>
</organism>
<feature type="non-terminal residue" evidence="3">
    <location>
        <position position="1"/>
    </location>
</feature>